<evidence type="ECO:0000256" key="4">
    <source>
        <dbReference type="ARBA" id="ARBA00022692"/>
    </source>
</evidence>
<protein>
    <recommendedName>
        <fullName evidence="10">Hydrogenase</fullName>
    </recommendedName>
</protein>
<keyword evidence="6 7" id="KW-0472">Membrane</keyword>
<feature type="transmembrane region" description="Helical" evidence="7">
    <location>
        <begin position="363"/>
        <end position="386"/>
    </location>
</feature>
<comment type="caution">
    <text evidence="8">The sequence shown here is derived from an EMBL/GenBank/DDBJ whole genome shotgun (WGS) entry which is preliminary data.</text>
</comment>
<feature type="transmembrane region" description="Helical" evidence="7">
    <location>
        <begin position="220"/>
        <end position="244"/>
    </location>
</feature>
<proteinExistence type="inferred from homology"/>
<feature type="transmembrane region" description="Helical" evidence="7">
    <location>
        <begin position="156"/>
        <end position="177"/>
    </location>
</feature>
<dbReference type="STRING" id="47879.AXG94_00600"/>
<dbReference type="GO" id="GO:0005886">
    <property type="term" value="C:plasma membrane"/>
    <property type="evidence" value="ECO:0007669"/>
    <property type="project" value="UniProtKB-SubCell"/>
</dbReference>
<dbReference type="AlphaFoldDB" id="A0A3M3EBL1"/>
<reference evidence="8 9" key="1">
    <citation type="submission" date="2018-08" db="EMBL/GenBank/DDBJ databases">
        <title>Recombination of ecologically and evolutionarily significant loci maintains genetic cohesion in the Pseudomonas syringae species complex.</title>
        <authorList>
            <person name="Dillon M."/>
            <person name="Thakur S."/>
            <person name="Almeida R.N.D."/>
            <person name="Weir B.S."/>
            <person name="Guttman D.S."/>
        </authorList>
    </citation>
    <scope>NUCLEOTIDE SEQUENCE [LARGE SCALE GENOMIC DNA]</scope>
    <source>
        <strain evidence="8 9">NCPPB2445</strain>
    </source>
</reference>
<dbReference type="Proteomes" id="UP000270661">
    <property type="component" value="Unassembled WGS sequence"/>
</dbReference>
<sequence length="451" mass="51257">MAATSHFLPRDLACGAVSEQIIDTPLAFRHKRRWWCLFGIAIALLMLFMVSVVVLFAQGVGVWGNNIPVTWAFAILNYMWWLGIGHAGTFISALLLLVDRPWRNSLNRLAELMTILAVMCAGIYPILHLGRPWLFFYTAPYPSTLGLWPQFRSPTAWDFFAVVTYLVVSVLFVYIGAIPDFATARDRATNRWQQMVYGVLALGWRGAAAHWAHWRRTYRFIALLAVPLVFSVSSGYSFLLNLALEPGWHSTVFPPYFVAGAVFSGFAMVAVIACGLRRFLSYEQLITDRHLDMLGRLILATGWLTSYGYIADMFTAFYSGESHEIQVAMSRLEGPTAWSFWLAMCCNVLVLQALWWQKVRRSPVLLVMVSMAVLVGMWAERFMLIITPMTRDFMASSWSNAYSPTFWEWAVFIGTFGLFLVPFTLFIRFVPMVSSFEIKAALYKARGEPHE</sequence>
<feature type="transmembrane region" description="Helical" evidence="7">
    <location>
        <begin position="406"/>
        <end position="430"/>
    </location>
</feature>
<evidence type="ECO:0008006" key="10">
    <source>
        <dbReference type="Google" id="ProtNLM"/>
    </source>
</evidence>
<evidence type="ECO:0000256" key="5">
    <source>
        <dbReference type="ARBA" id="ARBA00022989"/>
    </source>
</evidence>
<feature type="transmembrane region" description="Helical" evidence="7">
    <location>
        <begin position="34"/>
        <end position="58"/>
    </location>
</feature>
<organism evidence="8 9">
    <name type="scientific">Pseudomonas corrugata</name>
    <dbReference type="NCBI Taxonomy" id="47879"/>
    <lineage>
        <taxon>Bacteria</taxon>
        <taxon>Pseudomonadati</taxon>
        <taxon>Pseudomonadota</taxon>
        <taxon>Gammaproteobacteria</taxon>
        <taxon>Pseudomonadales</taxon>
        <taxon>Pseudomonadaceae</taxon>
        <taxon>Pseudomonas</taxon>
    </lineage>
</organism>
<feature type="transmembrane region" description="Helical" evidence="7">
    <location>
        <begin position="297"/>
        <end position="318"/>
    </location>
</feature>
<evidence type="ECO:0000313" key="9">
    <source>
        <dbReference type="Proteomes" id="UP000270661"/>
    </source>
</evidence>
<evidence type="ECO:0000313" key="8">
    <source>
        <dbReference type="EMBL" id="RMM46963.1"/>
    </source>
</evidence>
<keyword evidence="9" id="KW-1185">Reference proteome</keyword>
<dbReference type="EMBL" id="RBOJ01000089">
    <property type="protein sequence ID" value="RMM46963.1"/>
    <property type="molecule type" value="Genomic_DNA"/>
</dbReference>
<feature type="transmembrane region" description="Helical" evidence="7">
    <location>
        <begin position="78"/>
        <end position="97"/>
    </location>
</feature>
<name>A0A3M3EBL1_9PSED</name>
<dbReference type="PANTHER" id="PTHR43044:SF2">
    <property type="entry name" value="POLYSULPHIDE REDUCTASE NRFD"/>
    <property type="match status" value="1"/>
</dbReference>
<evidence type="ECO:0000256" key="6">
    <source>
        <dbReference type="ARBA" id="ARBA00023136"/>
    </source>
</evidence>
<gene>
    <name evidence="8" type="ORF">ALQ77_00725</name>
</gene>
<feature type="transmembrane region" description="Helical" evidence="7">
    <location>
        <begin position="109"/>
        <end position="127"/>
    </location>
</feature>
<evidence type="ECO:0000256" key="2">
    <source>
        <dbReference type="ARBA" id="ARBA00008929"/>
    </source>
</evidence>
<keyword evidence="3" id="KW-1003">Cell membrane</keyword>
<comment type="subcellular location">
    <subcellularLocation>
        <location evidence="1">Cell membrane</location>
        <topology evidence="1">Multi-pass membrane protein</topology>
    </subcellularLocation>
</comment>
<dbReference type="InterPro" id="IPR005614">
    <property type="entry name" value="NrfD-like"/>
</dbReference>
<feature type="transmembrane region" description="Helical" evidence="7">
    <location>
        <begin position="338"/>
        <end position="356"/>
    </location>
</feature>
<keyword evidence="5 7" id="KW-1133">Transmembrane helix</keyword>
<comment type="similarity">
    <text evidence="2">Belongs to the NrfD family.</text>
</comment>
<evidence type="ECO:0000256" key="7">
    <source>
        <dbReference type="SAM" id="Phobius"/>
    </source>
</evidence>
<accession>A0A3M3EBL1</accession>
<dbReference type="OrthoDB" id="9806499at2"/>
<evidence type="ECO:0000256" key="3">
    <source>
        <dbReference type="ARBA" id="ARBA00022475"/>
    </source>
</evidence>
<feature type="transmembrane region" description="Helical" evidence="7">
    <location>
        <begin position="256"/>
        <end position="276"/>
    </location>
</feature>
<dbReference type="Pfam" id="PF03916">
    <property type="entry name" value="NrfD"/>
    <property type="match status" value="1"/>
</dbReference>
<dbReference type="RefSeq" id="WP_053192167.1">
    <property type="nucleotide sequence ID" value="NZ_CP130434.1"/>
</dbReference>
<dbReference type="PANTHER" id="PTHR43044">
    <property type="match status" value="1"/>
</dbReference>
<keyword evidence="4 7" id="KW-0812">Transmembrane</keyword>
<evidence type="ECO:0000256" key="1">
    <source>
        <dbReference type="ARBA" id="ARBA00004651"/>
    </source>
</evidence>